<dbReference type="ExpressionAtlas" id="A0A3L6FPZ8">
    <property type="expression patterns" value="baseline and differential"/>
</dbReference>
<sequence length="324" mass="34980">MPSVEWPNRPALSFSCAQTESLSTSVILIREKEKHKATAEGRTDRTESPRLGSPFAGVACGDLAGREVWGAGAAKLRHIGESAPASNRSDVAGRGRIQMAAAIEELRLLGSIPVLEGPGEVDGVVGEEGRPRGGGDDEEILRFMDSVDSYLLLMDSLSSALRQGWLDLASARHSMGTSRVSSTLFDHKEQSAATKLQVVDHDGLKSSESKPHFALSKWSLQEECHSTYDLSERDFTEPKMRHRGSVTTPEKGNHESANTTTLSTGADASNHVQRARSKALSVFGGLVSPKLRTAQLSFETALDLIVELANSRSNMLASFSHLKE</sequence>
<name>A0A3L6FPZ8_MAIZE</name>
<feature type="compositionally biased region" description="Polar residues" evidence="2">
    <location>
        <begin position="245"/>
        <end position="264"/>
    </location>
</feature>
<dbReference type="Proteomes" id="UP000251960">
    <property type="component" value="Chromosome 2"/>
</dbReference>
<dbReference type="PANTHER" id="PTHR31996">
    <property type="entry name" value="COILED-COIL DOMAIN-CONTAINING PROTEIN 115"/>
    <property type="match status" value="1"/>
</dbReference>
<dbReference type="InterPro" id="IPR040357">
    <property type="entry name" value="Vma22/CCDC115"/>
</dbReference>
<dbReference type="Pfam" id="PF21730">
    <property type="entry name" value="Vma22_CCDC115"/>
    <property type="match status" value="1"/>
</dbReference>
<protein>
    <recommendedName>
        <fullName evidence="1">Vacuolar ATPase assembly protein VMA22</fullName>
    </recommendedName>
</protein>
<evidence type="ECO:0000256" key="1">
    <source>
        <dbReference type="ARBA" id="ARBA00093634"/>
    </source>
</evidence>
<gene>
    <name evidence="3" type="ORF">Zm00014a_031218</name>
</gene>
<organism evidence="3 4">
    <name type="scientific">Zea mays</name>
    <name type="common">Maize</name>
    <dbReference type="NCBI Taxonomy" id="4577"/>
    <lineage>
        <taxon>Eukaryota</taxon>
        <taxon>Viridiplantae</taxon>
        <taxon>Streptophyta</taxon>
        <taxon>Embryophyta</taxon>
        <taxon>Tracheophyta</taxon>
        <taxon>Spermatophyta</taxon>
        <taxon>Magnoliopsida</taxon>
        <taxon>Liliopsida</taxon>
        <taxon>Poales</taxon>
        <taxon>Poaceae</taxon>
        <taxon>PACMAD clade</taxon>
        <taxon>Panicoideae</taxon>
        <taxon>Andropogonodae</taxon>
        <taxon>Andropogoneae</taxon>
        <taxon>Tripsacinae</taxon>
        <taxon>Zea</taxon>
    </lineage>
</organism>
<reference evidence="3 4" key="1">
    <citation type="journal article" date="2018" name="Nat. Genet.">
        <title>Extensive intraspecific gene order and gene structural variations between Mo17 and other maize genomes.</title>
        <authorList>
            <person name="Sun S."/>
            <person name="Zhou Y."/>
            <person name="Chen J."/>
            <person name="Shi J."/>
            <person name="Zhao H."/>
            <person name="Zhao H."/>
            <person name="Song W."/>
            <person name="Zhang M."/>
            <person name="Cui Y."/>
            <person name="Dong X."/>
            <person name="Liu H."/>
            <person name="Ma X."/>
            <person name="Jiao Y."/>
            <person name="Wang B."/>
            <person name="Wei X."/>
            <person name="Stein J.C."/>
            <person name="Glaubitz J.C."/>
            <person name="Lu F."/>
            <person name="Yu G."/>
            <person name="Liang C."/>
            <person name="Fengler K."/>
            <person name="Li B."/>
            <person name="Rafalski A."/>
            <person name="Schnable P.S."/>
            <person name="Ware D.H."/>
            <person name="Buckler E.S."/>
            <person name="Lai J."/>
        </authorList>
    </citation>
    <scope>NUCLEOTIDE SEQUENCE [LARGE SCALE GENOMIC DNA]</scope>
    <source>
        <strain evidence="4">cv. Missouri 17</strain>
        <tissue evidence="3">Seedling</tissue>
    </source>
</reference>
<dbReference type="EMBL" id="NCVQ01000003">
    <property type="protein sequence ID" value="PWZ36955.1"/>
    <property type="molecule type" value="Genomic_DNA"/>
</dbReference>
<comment type="caution">
    <text evidence="3">The sequence shown here is derived from an EMBL/GenBank/DDBJ whole genome shotgun (WGS) entry which is preliminary data.</text>
</comment>
<accession>A0A3L6FPZ8</accession>
<dbReference type="GO" id="GO:0070072">
    <property type="term" value="P:vacuolar proton-transporting V-type ATPase complex assembly"/>
    <property type="evidence" value="ECO:0007669"/>
    <property type="project" value="InterPro"/>
</dbReference>
<dbReference type="AlphaFoldDB" id="A0A3L6FPZ8"/>
<evidence type="ECO:0000256" key="2">
    <source>
        <dbReference type="SAM" id="MobiDB-lite"/>
    </source>
</evidence>
<proteinExistence type="predicted"/>
<evidence type="ECO:0000313" key="3">
    <source>
        <dbReference type="EMBL" id="PWZ36955.1"/>
    </source>
</evidence>
<feature type="region of interest" description="Disordered" evidence="2">
    <location>
        <begin position="232"/>
        <end position="264"/>
    </location>
</feature>
<dbReference type="PANTHER" id="PTHR31996:SF2">
    <property type="entry name" value="COILED-COIL DOMAIN-CONTAINING PROTEIN 115"/>
    <property type="match status" value="1"/>
</dbReference>
<evidence type="ECO:0000313" key="4">
    <source>
        <dbReference type="Proteomes" id="UP000251960"/>
    </source>
</evidence>